<dbReference type="SMART" id="SM00414">
    <property type="entry name" value="H2A"/>
    <property type="match status" value="1"/>
</dbReference>
<dbReference type="Pfam" id="PF16211">
    <property type="entry name" value="Histone_H2A_C"/>
    <property type="match status" value="1"/>
</dbReference>
<dbReference type="FunFam" id="1.10.20.10:FF:000103">
    <property type="entry name" value="Histone H2A type 1"/>
    <property type="match status" value="1"/>
</dbReference>
<keyword evidence="8" id="KW-0832">Ubl conjugation</keyword>
<evidence type="ECO:0000256" key="5">
    <source>
        <dbReference type="ARBA" id="ARBA00022454"/>
    </source>
</evidence>
<dbReference type="GO" id="GO:0030527">
    <property type="term" value="F:structural constituent of chromatin"/>
    <property type="evidence" value="ECO:0007669"/>
    <property type="project" value="InterPro"/>
</dbReference>
<keyword evidence="11 13" id="KW-0539">Nucleus</keyword>
<keyword evidence="10 13" id="KW-0238">DNA-binding</keyword>
<keyword evidence="6" id="KW-1017">Isopeptide bond</keyword>
<feature type="region of interest" description="Disordered" evidence="14">
    <location>
        <begin position="1"/>
        <end position="21"/>
    </location>
</feature>
<reference evidence="17 18" key="1">
    <citation type="submission" date="2019-09" db="EMBL/GenBank/DDBJ databases">
        <title>Bird 10,000 Genomes (B10K) Project - Family phase.</title>
        <authorList>
            <person name="Zhang G."/>
        </authorList>
    </citation>
    <scope>NUCLEOTIDE SEQUENCE [LARGE SCALE GENOMIC DNA]</scope>
    <source>
        <strain evidence="17">B10K-DU-002-82</strain>
    </source>
</reference>
<dbReference type="CDD" id="cd00074">
    <property type="entry name" value="HFD_H2A"/>
    <property type="match status" value="1"/>
</dbReference>
<dbReference type="InterPro" id="IPR032454">
    <property type="entry name" value="Histone_H2A_C"/>
</dbReference>
<evidence type="ECO:0000256" key="1">
    <source>
        <dbReference type="ARBA" id="ARBA00002001"/>
    </source>
</evidence>
<protein>
    <recommendedName>
        <fullName evidence="13">Histone H2A</fullName>
    </recommendedName>
</protein>
<name>A0A7L2SEN6_9PASS</name>
<dbReference type="InterPro" id="IPR009072">
    <property type="entry name" value="Histone-fold"/>
</dbReference>
<evidence type="ECO:0000256" key="11">
    <source>
        <dbReference type="ARBA" id="ARBA00023242"/>
    </source>
</evidence>
<dbReference type="GO" id="GO:0003677">
    <property type="term" value="F:DNA binding"/>
    <property type="evidence" value="ECO:0007669"/>
    <property type="project" value="UniProtKB-KW"/>
</dbReference>
<feature type="compositionally biased region" description="Basic residues" evidence="14">
    <location>
        <begin position="7"/>
        <end position="21"/>
    </location>
</feature>
<dbReference type="PANTHER" id="PTHR23430">
    <property type="entry name" value="HISTONE H2A"/>
    <property type="match status" value="1"/>
</dbReference>
<evidence type="ECO:0000256" key="12">
    <source>
        <dbReference type="ARBA" id="ARBA00023269"/>
    </source>
</evidence>
<evidence type="ECO:0000256" key="2">
    <source>
        <dbReference type="ARBA" id="ARBA00004123"/>
    </source>
</evidence>
<evidence type="ECO:0000256" key="3">
    <source>
        <dbReference type="ARBA" id="ARBA00004286"/>
    </source>
</evidence>
<dbReference type="SUPFAM" id="SSF47113">
    <property type="entry name" value="Histone-fold"/>
    <property type="match status" value="1"/>
</dbReference>
<evidence type="ECO:0000259" key="15">
    <source>
        <dbReference type="Pfam" id="PF00125"/>
    </source>
</evidence>
<dbReference type="GO" id="GO:0046982">
    <property type="term" value="F:protein heterodimerization activity"/>
    <property type="evidence" value="ECO:0007669"/>
    <property type="project" value="InterPro"/>
</dbReference>
<feature type="non-terminal residue" evidence="17">
    <location>
        <position position="1"/>
    </location>
</feature>
<gene>
    <name evidence="17" type="primary">H2afx</name>
    <name evidence="17" type="ORF">MYSCRO_R01079</name>
</gene>
<comment type="caution">
    <text evidence="17">The sequence shown here is derived from an EMBL/GenBank/DDBJ whole genome shotgun (WGS) entry which is preliminary data.</text>
</comment>
<keyword evidence="7" id="KW-0597">Phosphoprotein</keyword>
<evidence type="ECO:0000256" key="13">
    <source>
        <dbReference type="RuleBase" id="RU003767"/>
    </source>
</evidence>
<feature type="domain" description="Core Histone H2A/H2B/H3" evidence="15">
    <location>
        <begin position="8"/>
        <end position="82"/>
    </location>
</feature>
<evidence type="ECO:0000259" key="16">
    <source>
        <dbReference type="Pfam" id="PF16211"/>
    </source>
</evidence>
<feature type="domain" description="Histone H2A C-terminal" evidence="16">
    <location>
        <begin position="92"/>
        <end position="123"/>
    </location>
</feature>
<keyword evidence="12 13" id="KW-0544">Nucleosome core</keyword>
<dbReference type="Proteomes" id="UP000537747">
    <property type="component" value="Unassembled WGS sequence"/>
</dbReference>
<evidence type="ECO:0000256" key="14">
    <source>
        <dbReference type="SAM" id="MobiDB-lite"/>
    </source>
</evidence>
<dbReference type="PRINTS" id="PR00620">
    <property type="entry name" value="HISTONEH2A"/>
</dbReference>
<accession>A0A7L2SEN6</accession>
<evidence type="ECO:0000313" key="17">
    <source>
        <dbReference type="EMBL" id="NXS19125.1"/>
    </source>
</evidence>
<dbReference type="GO" id="GO:0005634">
    <property type="term" value="C:nucleus"/>
    <property type="evidence" value="ECO:0007669"/>
    <property type="project" value="UniProtKB-SubCell"/>
</dbReference>
<evidence type="ECO:0000256" key="9">
    <source>
        <dbReference type="ARBA" id="ARBA00022990"/>
    </source>
</evidence>
<sequence length="136" mass="14847">TSGRGKSGGKARAKAKSRSTRARLQFPVGRVHRLLRPGHFAERVAAAAPVYLAAVLEYLTAENLDPASDLARESKKTRVNPRPRILPTRNDEELNKPLGSVTIAQGGVLPYIQPMLLPRKTGVGGKKGRRKPSQEY</sequence>
<comment type="function">
    <text evidence="1">Core component of nucleosome. Nucleosomes wrap and compact DNA into chromatin, limiting DNA accessibility to the cellular machineries which require DNA as a template. Histones thereby play a central role in transcription regulation, DNA repair, DNA replication and chromosomal stability. DNA accessibility is regulated via a complex set of post-translational modifications of histones, also called histone code, and nucleosome remodeling.</text>
</comment>
<evidence type="ECO:0000256" key="8">
    <source>
        <dbReference type="ARBA" id="ARBA00022843"/>
    </source>
</evidence>
<comment type="subunit">
    <text evidence="13">The nucleosome is a histone octamer containing two molecules each of H2A, H2B, H3 and H4 assembled in one H3-H4 heterotetramer and two H2A-H2B heterodimers. The octamer wraps approximately 147 bp of DNA.</text>
</comment>
<dbReference type="GO" id="GO:0000786">
    <property type="term" value="C:nucleosome"/>
    <property type="evidence" value="ECO:0007669"/>
    <property type="project" value="UniProtKB-KW"/>
</dbReference>
<dbReference type="EMBL" id="VYZQ01037298">
    <property type="protein sequence ID" value="NXS19125.1"/>
    <property type="molecule type" value="Genomic_DNA"/>
</dbReference>
<keyword evidence="5 13" id="KW-0158">Chromosome</keyword>
<dbReference type="InterPro" id="IPR007125">
    <property type="entry name" value="H2A/H2B/H3"/>
</dbReference>
<evidence type="ECO:0000256" key="6">
    <source>
        <dbReference type="ARBA" id="ARBA00022499"/>
    </source>
</evidence>
<evidence type="ECO:0000256" key="4">
    <source>
        <dbReference type="ARBA" id="ARBA00010691"/>
    </source>
</evidence>
<dbReference type="Pfam" id="PF00125">
    <property type="entry name" value="Histone"/>
    <property type="match status" value="1"/>
</dbReference>
<dbReference type="Gene3D" id="1.10.20.10">
    <property type="entry name" value="Histone, subunit A"/>
    <property type="match status" value="1"/>
</dbReference>
<feature type="non-terminal residue" evidence="17">
    <location>
        <position position="136"/>
    </location>
</feature>
<evidence type="ECO:0000313" key="18">
    <source>
        <dbReference type="Proteomes" id="UP000537747"/>
    </source>
</evidence>
<evidence type="ECO:0000256" key="7">
    <source>
        <dbReference type="ARBA" id="ARBA00022553"/>
    </source>
</evidence>
<evidence type="ECO:0000256" key="10">
    <source>
        <dbReference type="ARBA" id="ARBA00023125"/>
    </source>
</evidence>
<comment type="subcellular location">
    <subcellularLocation>
        <location evidence="3">Chromosome</location>
    </subcellularLocation>
    <subcellularLocation>
        <location evidence="2 13">Nucleus</location>
    </subcellularLocation>
</comment>
<comment type="similarity">
    <text evidence="4 13">Belongs to the histone H2A family.</text>
</comment>
<organism evidence="17 18">
    <name type="scientific">Mystacornis crossleyi</name>
    <dbReference type="NCBI Taxonomy" id="98133"/>
    <lineage>
        <taxon>Eukaryota</taxon>
        <taxon>Metazoa</taxon>
        <taxon>Chordata</taxon>
        <taxon>Craniata</taxon>
        <taxon>Vertebrata</taxon>
        <taxon>Euteleostomi</taxon>
        <taxon>Archelosauria</taxon>
        <taxon>Archosauria</taxon>
        <taxon>Dinosauria</taxon>
        <taxon>Saurischia</taxon>
        <taxon>Theropoda</taxon>
        <taxon>Coelurosauria</taxon>
        <taxon>Aves</taxon>
        <taxon>Neognathae</taxon>
        <taxon>Neoaves</taxon>
        <taxon>Telluraves</taxon>
        <taxon>Australaves</taxon>
        <taxon>Passeriformes</taxon>
        <taxon>Sylvioidea</taxon>
        <taxon>Timaliidae</taxon>
        <taxon>Mystacornis</taxon>
    </lineage>
</organism>
<keyword evidence="9" id="KW-0007">Acetylation</keyword>
<dbReference type="InterPro" id="IPR002119">
    <property type="entry name" value="Histone_H2A"/>
</dbReference>
<proteinExistence type="inferred from homology"/>
<dbReference type="AlphaFoldDB" id="A0A7L2SEN6"/>
<feature type="region of interest" description="Disordered" evidence="14">
    <location>
        <begin position="66"/>
        <end position="97"/>
    </location>
</feature>
<keyword evidence="18" id="KW-1185">Reference proteome</keyword>